<dbReference type="Pfam" id="PF22640">
    <property type="entry name" value="ManC_GMP_beta-helix"/>
    <property type="match status" value="1"/>
</dbReference>
<dbReference type="InterPro" id="IPR029044">
    <property type="entry name" value="Nucleotide-diphossugar_trans"/>
</dbReference>
<evidence type="ECO:0000313" key="3">
    <source>
        <dbReference type="EMBL" id="HIT76313.1"/>
    </source>
</evidence>
<reference evidence="3" key="1">
    <citation type="submission" date="2020-10" db="EMBL/GenBank/DDBJ databases">
        <authorList>
            <person name="Gilroy R."/>
        </authorList>
    </citation>
    <scope>NUCLEOTIDE SEQUENCE</scope>
    <source>
        <strain evidence="3">ChiGjej1B1-24693</strain>
    </source>
</reference>
<sequence length="359" mass="38268">MRYVVILAGGSGTRLWPLSRKGMPKQLLELVGGVSLLRMAYERVARVVPAERILVCTGASYADVVAEQLPELAPENLLGEPVGRDSLNAIAWSAAVLADRDPDAVVATVTADHVIEPVDAFVEALEEAFSVAEENDDALVTFGVVPTTAHTGYGYLHRGDGLDGHPSTCEVREFKEKPDAATAERYLASGQYWWNSGMFVWQARTFLDQLAGLVPESYRIVTELATHPAKLAGLYPQLPRISVDYAVLEPVSQGRGSARILAVALPIQWSDVGGYAALAEHLPTDADGNAVDGRAVLLDSSDTVVVNRTSPEHVVAVVGGQDLIVVTTADITLVCPASAAEQVKALVAEVGEQLGDDYT</sequence>
<protein>
    <submittedName>
        <fullName evidence="3">Mannose-1-phosphate guanylyltransferase</fullName>
    </submittedName>
</protein>
<dbReference type="CDD" id="cd02509">
    <property type="entry name" value="GDP-M1P_Guanylyltransferase"/>
    <property type="match status" value="1"/>
</dbReference>
<dbReference type="AlphaFoldDB" id="A0A9D1GYU0"/>
<organism evidence="3 4">
    <name type="scientific">Candidatus Avipropionibacterium avicola</name>
    <dbReference type="NCBI Taxonomy" id="2840701"/>
    <lineage>
        <taxon>Bacteria</taxon>
        <taxon>Bacillati</taxon>
        <taxon>Actinomycetota</taxon>
        <taxon>Actinomycetes</taxon>
        <taxon>Propionibacteriales</taxon>
        <taxon>Propionibacteriaceae</taxon>
        <taxon>Propionibacteriaceae incertae sedis</taxon>
        <taxon>Candidatus Avipropionibacterium</taxon>
    </lineage>
</organism>
<evidence type="ECO:0000313" key="4">
    <source>
        <dbReference type="Proteomes" id="UP000886842"/>
    </source>
</evidence>
<reference evidence="3" key="2">
    <citation type="journal article" date="2021" name="PeerJ">
        <title>Extensive microbial diversity within the chicken gut microbiome revealed by metagenomics and culture.</title>
        <authorList>
            <person name="Gilroy R."/>
            <person name="Ravi A."/>
            <person name="Getino M."/>
            <person name="Pursley I."/>
            <person name="Horton D.L."/>
            <person name="Alikhan N.F."/>
            <person name="Baker D."/>
            <person name="Gharbi K."/>
            <person name="Hall N."/>
            <person name="Watson M."/>
            <person name="Adriaenssens E.M."/>
            <person name="Foster-Nyarko E."/>
            <person name="Jarju S."/>
            <person name="Secka A."/>
            <person name="Antonio M."/>
            <person name="Oren A."/>
            <person name="Chaudhuri R.R."/>
            <person name="La Ragione R."/>
            <person name="Hildebrand F."/>
            <person name="Pallen M.J."/>
        </authorList>
    </citation>
    <scope>NUCLEOTIDE SEQUENCE</scope>
    <source>
        <strain evidence="3">ChiGjej1B1-24693</strain>
    </source>
</reference>
<dbReference type="Pfam" id="PF00483">
    <property type="entry name" value="NTP_transferase"/>
    <property type="match status" value="1"/>
</dbReference>
<proteinExistence type="predicted"/>
<dbReference type="InterPro" id="IPR005835">
    <property type="entry name" value="NTP_transferase_dom"/>
</dbReference>
<dbReference type="Proteomes" id="UP000886842">
    <property type="component" value="Unassembled WGS sequence"/>
</dbReference>
<feature type="domain" description="Nucleotidyl transferase" evidence="1">
    <location>
        <begin position="4"/>
        <end position="283"/>
    </location>
</feature>
<dbReference type="EMBL" id="DVLP01000355">
    <property type="protein sequence ID" value="HIT76313.1"/>
    <property type="molecule type" value="Genomic_DNA"/>
</dbReference>
<dbReference type="PANTHER" id="PTHR46390:SF1">
    <property type="entry name" value="MANNOSE-1-PHOSPHATE GUANYLYLTRANSFERASE"/>
    <property type="match status" value="1"/>
</dbReference>
<gene>
    <name evidence="3" type="ORF">IAA98_12075</name>
</gene>
<dbReference type="SUPFAM" id="SSF159283">
    <property type="entry name" value="Guanosine diphospho-D-mannose pyrophosphorylase/mannose-6-phosphate isomerase linker domain"/>
    <property type="match status" value="1"/>
</dbReference>
<evidence type="ECO:0000259" key="1">
    <source>
        <dbReference type="Pfam" id="PF00483"/>
    </source>
</evidence>
<dbReference type="GO" id="GO:0004475">
    <property type="term" value="F:mannose-1-phosphate guanylyltransferase (GTP) activity"/>
    <property type="evidence" value="ECO:0007669"/>
    <property type="project" value="InterPro"/>
</dbReference>
<dbReference type="Gene3D" id="3.90.550.10">
    <property type="entry name" value="Spore Coat Polysaccharide Biosynthesis Protein SpsA, Chain A"/>
    <property type="match status" value="1"/>
</dbReference>
<dbReference type="InterPro" id="IPR054566">
    <property type="entry name" value="ManC/GMP-like_b-helix"/>
</dbReference>
<accession>A0A9D1GYU0</accession>
<comment type="caution">
    <text evidence="3">The sequence shown here is derived from an EMBL/GenBank/DDBJ whole genome shotgun (WGS) entry which is preliminary data.</text>
</comment>
<dbReference type="PANTHER" id="PTHR46390">
    <property type="entry name" value="MANNOSE-1-PHOSPHATE GUANYLYLTRANSFERASE"/>
    <property type="match status" value="1"/>
</dbReference>
<keyword evidence="3" id="KW-0548">Nucleotidyltransferase</keyword>
<dbReference type="GO" id="GO:0009298">
    <property type="term" value="P:GDP-mannose biosynthetic process"/>
    <property type="evidence" value="ECO:0007669"/>
    <property type="project" value="TreeGrafter"/>
</dbReference>
<dbReference type="SUPFAM" id="SSF53448">
    <property type="entry name" value="Nucleotide-diphospho-sugar transferases"/>
    <property type="match status" value="1"/>
</dbReference>
<dbReference type="InterPro" id="IPR051161">
    <property type="entry name" value="Mannose-6P_isomerase_type2"/>
</dbReference>
<feature type="domain" description="MannoseP isomerase/GMP-like beta-helix" evidence="2">
    <location>
        <begin position="293"/>
        <end position="349"/>
    </location>
</feature>
<name>A0A9D1GYU0_9ACTN</name>
<keyword evidence="3" id="KW-0808">Transferase</keyword>
<evidence type="ECO:0000259" key="2">
    <source>
        <dbReference type="Pfam" id="PF22640"/>
    </source>
</evidence>
<dbReference type="InterPro" id="IPR049577">
    <property type="entry name" value="GMPP_N"/>
</dbReference>